<comment type="caution">
    <text evidence="5">The sequence shown here is derived from an EMBL/GenBank/DDBJ whole genome shotgun (WGS) entry which is preliminary data.</text>
</comment>
<reference evidence="5" key="2">
    <citation type="submission" date="2019-07" db="EMBL/GenBank/DDBJ databases">
        <authorList>
            <person name="Yang Y."/>
            <person name="Bocs S."/>
            <person name="Baudouin L."/>
        </authorList>
    </citation>
    <scope>NUCLEOTIDE SEQUENCE</scope>
    <source>
        <tissue evidence="5">Spear leaf of Hainan Tall coconut</tissue>
    </source>
</reference>
<organism evidence="5 6">
    <name type="scientific">Cocos nucifera</name>
    <name type="common">Coconut palm</name>
    <dbReference type="NCBI Taxonomy" id="13894"/>
    <lineage>
        <taxon>Eukaryota</taxon>
        <taxon>Viridiplantae</taxon>
        <taxon>Streptophyta</taxon>
        <taxon>Embryophyta</taxon>
        <taxon>Tracheophyta</taxon>
        <taxon>Spermatophyta</taxon>
        <taxon>Magnoliopsida</taxon>
        <taxon>Liliopsida</taxon>
        <taxon>Arecaceae</taxon>
        <taxon>Arecoideae</taxon>
        <taxon>Cocoseae</taxon>
        <taxon>Attaleinae</taxon>
        <taxon>Cocos</taxon>
    </lineage>
</organism>
<keyword evidence="2" id="KW-0560">Oxidoreductase</keyword>
<dbReference type="AlphaFoldDB" id="A0A8K0I6T0"/>
<dbReference type="GO" id="GO:0009813">
    <property type="term" value="P:flavonoid biosynthetic process"/>
    <property type="evidence" value="ECO:0007669"/>
    <property type="project" value="UniProtKB-KW"/>
</dbReference>
<evidence type="ECO:0000256" key="1">
    <source>
        <dbReference type="ARBA" id="ARBA00022857"/>
    </source>
</evidence>
<dbReference type="InterPro" id="IPR036291">
    <property type="entry name" value="NAD(P)-bd_dom_sf"/>
</dbReference>
<protein>
    <submittedName>
        <fullName evidence="5">Putative Anthocyanidin reductase ((2S)-flavan-3-ol-forming)</fullName>
    </submittedName>
</protein>
<evidence type="ECO:0000313" key="6">
    <source>
        <dbReference type="Proteomes" id="UP000797356"/>
    </source>
</evidence>
<dbReference type="PANTHER" id="PTHR10366:SF288">
    <property type="entry name" value="ANTHOCYANIDIN REDUCTASE"/>
    <property type="match status" value="1"/>
</dbReference>
<dbReference type="GO" id="GO:0016616">
    <property type="term" value="F:oxidoreductase activity, acting on the CH-OH group of donors, NAD or NADP as acceptor"/>
    <property type="evidence" value="ECO:0007669"/>
    <property type="project" value="TreeGrafter"/>
</dbReference>
<comment type="similarity">
    <text evidence="4">Belongs to the NAD(P)-dependent epimerase/dehydratase family. Dihydroflavonol-4-reductase subfamily.</text>
</comment>
<evidence type="ECO:0000256" key="3">
    <source>
        <dbReference type="ARBA" id="ARBA00023241"/>
    </source>
</evidence>
<accession>A0A8K0I6T0</accession>
<name>A0A8K0I6T0_COCNU</name>
<evidence type="ECO:0000256" key="4">
    <source>
        <dbReference type="ARBA" id="ARBA00023445"/>
    </source>
</evidence>
<dbReference type="Proteomes" id="UP000797356">
    <property type="component" value="Chromosome 4"/>
</dbReference>
<gene>
    <name evidence="5" type="ORF">COCNU_04G008100</name>
</gene>
<evidence type="ECO:0000313" key="5">
    <source>
        <dbReference type="EMBL" id="KAG1338504.1"/>
    </source>
</evidence>
<evidence type="ECO:0000256" key="2">
    <source>
        <dbReference type="ARBA" id="ARBA00023002"/>
    </source>
</evidence>
<keyword evidence="3" id="KW-0284">Flavonoid biosynthesis</keyword>
<dbReference type="EMBL" id="CM017875">
    <property type="protein sequence ID" value="KAG1338504.1"/>
    <property type="molecule type" value="Genomic_DNA"/>
</dbReference>
<dbReference type="OrthoDB" id="2735536at2759"/>
<reference evidence="5" key="1">
    <citation type="journal article" date="2017" name="Gigascience">
        <title>The genome draft of coconut (Cocos nucifera).</title>
        <authorList>
            <person name="Xiao Y."/>
            <person name="Xu P."/>
            <person name="Fan H."/>
            <person name="Baudouin L."/>
            <person name="Xia W."/>
            <person name="Bocs S."/>
            <person name="Xu J."/>
            <person name="Li Q."/>
            <person name="Guo A."/>
            <person name="Zhou L."/>
            <person name="Li J."/>
            <person name="Wu Y."/>
            <person name="Ma Z."/>
            <person name="Armero A."/>
            <person name="Issali A.E."/>
            <person name="Liu N."/>
            <person name="Peng M."/>
            <person name="Yang Y."/>
        </authorList>
    </citation>
    <scope>NUCLEOTIDE SEQUENCE</scope>
    <source>
        <tissue evidence="5">Spear leaf of Hainan Tall coconut</tissue>
    </source>
</reference>
<dbReference type="Gene3D" id="3.40.50.720">
    <property type="entry name" value="NAD(P)-binding Rossmann-like Domain"/>
    <property type="match status" value="1"/>
</dbReference>
<dbReference type="PANTHER" id="PTHR10366">
    <property type="entry name" value="NAD DEPENDENT EPIMERASE/DEHYDRATASE"/>
    <property type="match status" value="1"/>
</dbReference>
<sequence length="173" mass="19608">MSTINKSTEHILPIRWSNLNGSRIFITGNDMMLDGLRIMQSLSGSISIVHIEDVCRAHIFVAENESASGRYICCSINTTLPELASFLSKRYPQYKVPTEFDELPEKAELILSSEKLIKAGFEFKFDELPEKAELILSSEKLIKAGFEFKYKQLEEIYDEAVKYAMATGQLPSE</sequence>
<keyword evidence="1" id="KW-0521">NADP</keyword>
<dbReference type="SUPFAM" id="SSF51735">
    <property type="entry name" value="NAD(P)-binding Rossmann-fold domains"/>
    <property type="match status" value="1"/>
</dbReference>
<keyword evidence="6" id="KW-1185">Reference proteome</keyword>
<dbReference type="InterPro" id="IPR050425">
    <property type="entry name" value="NAD(P)_dehydrat-like"/>
</dbReference>
<proteinExistence type="inferred from homology"/>